<dbReference type="STRING" id="401625.A0A0P1BSH3"/>
<keyword evidence="4 5" id="KW-1015">Disulfide bond</keyword>
<dbReference type="GO" id="GO:0005199">
    <property type="term" value="F:structural constituent of cell wall"/>
    <property type="evidence" value="ECO:0007669"/>
    <property type="project" value="InterPro"/>
</dbReference>
<evidence type="ECO:0000256" key="2">
    <source>
        <dbReference type="ARBA" id="ARBA00022512"/>
    </source>
</evidence>
<comment type="subcellular location">
    <subcellularLocation>
        <location evidence="1 5">Secreted</location>
        <location evidence="1 5">Cell wall</location>
    </subcellularLocation>
</comment>
<dbReference type="CDD" id="cd23507">
    <property type="entry name" value="hydrophobin_I"/>
    <property type="match status" value="1"/>
</dbReference>
<evidence type="ECO:0000313" key="7">
    <source>
        <dbReference type="Proteomes" id="UP000054845"/>
    </source>
</evidence>
<dbReference type="Pfam" id="PF01185">
    <property type="entry name" value="Hydrophobin"/>
    <property type="match status" value="1"/>
</dbReference>
<feature type="chain" id="PRO_5013988632" description="Hydrophobin" evidence="5">
    <location>
        <begin position="20"/>
        <end position="124"/>
    </location>
</feature>
<keyword evidence="7" id="KW-1185">Reference proteome</keyword>
<sequence>MQFARFAIFTALVASAVMAAPSPQVGGEVTPDTNTAASSTGSCSVGTAQCCGTTKSGDDAKDLGALLGFTDLVGTLGLSCQKIPINIIGAAANVDNQCKQTPVCCTGERHNGLVQVGCTPLPIN</sequence>
<dbReference type="OrthoDB" id="4225815at2759"/>
<dbReference type="Proteomes" id="UP000054845">
    <property type="component" value="Unassembled WGS sequence"/>
</dbReference>
<keyword evidence="2 5" id="KW-0134">Cell wall</keyword>
<evidence type="ECO:0000313" key="6">
    <source>
        <dbReference type="EMBL" id="CEH19299.1"/>
    </source>
</evidence>
<dbReference type="SMART" id="SM00075">
    <property type="entry name" value="HYDRO"/>
    <property type="match status" value="1"/>
</dbReference>
<dbReference type="AlphaFoldDB" id="A0A0P1BSH3"/>
<keyword evidence="5" id="KW-0732">Signal</keyword>
<organism evidence="6 7">
    <name type="scientific">Ceraceosorus bombacis</name>
    <dbReference type="NCBI Taxonomy" id="401625"/>
    <lineage>
        <taxon>Eukaryota</taxon>
        <taxon>Fungi</taxon>
        <taxon>Dikarya</taxon>
        <taxon>Basidiomycota</taxon>
        <taxon>Ustilaginomycotina</taxon>
        <taxon>Exobasidiomycetes</taxon>
        <taxon>Ceraceosorales</taxon>
        <taxon>Ceraceosoraceae</taxon>
        <taxon>Ceraceosorus</taxon>
    </lineage>
</organism>
<name>A0A0P1BSH3_9BASI</name>
<accession>A0A0P1BSH3</accession>
<evidence type="ECO:0000256" key="3">
    <source>
        <dbReference type="ARBA" id="ARBA00022525"/>
    </source>
</evidence>
<dbReference type="GO" id="GO:0009277">
    <property type="term" value="C:fungal-type cell wall"/>
    <property type="evidence" value="ECO:0007669"/>
    <property type="project" value="InterPro"/>
</dbReference>
<keyword evidence="3 5" id="KW-0964">Secreted</keyword>
<comment type="similarity">
    <text evidence="5">Belongs to the fungal hydrophobin family.</text>
</comment>
<dbReference type="EMBL" id="CCYA01000290">
    <property type="protein sequence ID" value="CEH19299.1"/>
    <property type="molecule type" value="Genomic_DNA"/>
</dbReference>
<evidence type="ECO:0000256" key="5">
    <source>
        <dbReference type="RuleBase" id="RU365009"/>
    </source>
</evidence>
<dbReference type="InterPro" id="IPR001338">
    <property type="entry name" value="Class_I_Hydrophobin"/>
</dbReference>
<reference evidence="7" key="1">
    <citation type="submission" date="2014-09" db="EMBL/GenBank/DDBJ databases">
        <authorList>
            <person name="Sharma Rahul"/>
            <person name="Thines Marco"/>
        </authorList>
    </citation>
    <scope>NUCLEOTIDE SEQUENCE [LARGE SCALE GENOMIC DNA]</scope>
</reference>
<proteinExistence type="inferred from homology"/>
<feature type="signal peptide" evidence="5">
    <location>
        <begin position="1"/>
        <end position="19"/>
    </location>
</feature>
<evidence type="ECO:0000256" key="1">
    <source>
        <dbReference type="ARBA" id="ARBA00004191"/>
    </source>
</evidence>
<protein>
    <recommendedName>
        <fullName evidence="5">Hydrophobin</fullName>
    </recommendedName>
</protein>
<evidence type="ECO:0000256" key="4">
    <source>
        <dbReference type="ARBA" id="ARBA00023157"/>
    </source>
</evidence>